<accession>A0ABS8A7I9</accession>
<evidence type="ECO:0000256" key="2">
    <source>
        <dbReference type="ARBA" id="ARBA00022475"/>
    </source>
</evidence>
<keyword evidence="6 8" id="KW-1133">Transmembrane helix</keyword>
<feature type="transmembrane region" description="Helical" evidence="8">
    <location>
        <begin position="162"/>
        <end position="182"/>
    </location>
</feature>
<organism evidence="9 10">
    <name type="scientific">Hymenobacter nitidus</name>
    <dbReference type="NCBI Taxonomy" id="2880929"/>
    <lineage>
        <taxon>Bacteria</taxon>
        <taxon>Pseudomonadati</taxon>
        <taxon>Bacteroidota</taxon>
        <taxon>Cytophagia</taxon>
        <taxon>Cytophagales</taxon>
        <taxon>Hymenobacteraceae</taxon>
        <taxon>Hymenobacter</taxon>
    </lineage>
</organism>
<feature type="transmembrane region" description="Helical" evidence="8">
    <location>
        <begin position="96"/>
        <end position="120"/>
    </location>
</feature>
<gene>
    <name evidence="9" type="ORF">LGH70_02145</name>
</gene>
<evidence type="ECO:0000313" key="9">
    <source>
        <dbReference type="EMBL" id="MCB2376365.1"/>
    </source>
</evidence>
<dbReference type="NCBIfam" id="TIGR04178">
    <property type="entry name" value="exo_archaeo"/>
    <property type="match status" value="1"/>
</dbReference>
<feature type="transmembrane region" description="Helical" evidence="8">
    <location>
        <begin position="30"/>
        <end position="46"/>
    </location>
</feature>
<dbReference type="InterPro" id="IPR019127">
    <property type="entry name" value="Exosortase"/>
</dbReference>
<dbReference type="EMBL" id="JAJADQ010000001">
    <property type="protein sequence ID" value="MCB2376365.1"/>
    <property type="molecule type" value="Genomic_DNA"/>
</dbReference>
<keyword evidence="4 8" id="KW-0812">Transmembrane</keyword>
<feature type="transmembrane region" description="Helical" evidence="8">
    <location>
        <begin position="127"/>
        <end position="150"/>
    </location>
</feature>
<keyword evidence="2" id="KW-1003">Cell membrane</keyword>
<evidence type="ECO:0000256" key="5">
    <source>
        <dbReference type="ARBA" id="ARBA00022801"/>
    </source>
</evidence>
<reference evidence="9" key="1">
    <citation type="submission" date="2021-10" db="EMBL/GenBank/DDBJ databases">
        <authorList>
            <person name="Dean J.D."/>
            <person name="Kim M.K."/>
            <person name="Newey C.N."/>
            <person name="Stoker T.S."/>
            <person name="Thompson D.W."/>
            <person name="Grose J.H."/>
        </authorList>
    </citation>
    <scope>NUCLEOTIDE SEQUENCE</scope>
    <source>
        <strain evidence="9">BT635</strain>
    </source>
</reference>
<keyword evidence="10" id="KW-1185">Reference proteome</keyword>
<comment type="caution">
    <text evidence="9">The sequence shown here is derived from an EMBL/GenBank/DDBJ whole genome shotgun (WGS) entry which is preliminary data.</text>
</comment>
<keyword evidence="7 8" id="KW-0472">Membrane</keyword>
<sequence>MRYIRWPFILFFRGCAMLSVFSSIPVALRRFLLLAIAFYALWFFGYERGLALDGRLDALLSANITAASSATLRALGFDTSVHGLDPYLLLLNSQPAVHVGHPCNGLVLYALFAGFVLAFPGPWARKLWFIPVGMLVIYLINIVRIAALALNHLYSAETVEFNHHYTFTFIVYGFIFLLWMLWARRLAGPAAQQALRA</sequence>
<evidence type="ECO:0000256" key="4">
    <source>
        <dbReference type="ARBA" id="ARBA00022692"/>
    </source>
</evidence>
<name>A0ABS8A7I9_9BACT</name>
<dbReference type="Proteomes" id="UP001165297">
    <property type="component" value="Unassembled WGS sequence"/>
</dbReference>
<evidence type="ECO:0000256" key="7">
    <source>
        <dbReference type="ARBA" id="ARBA00023136"/>
    </source>
</evidence>
<evidence type="ECO:0000256" key="1">
    <source>
        <dbReference type="ARBA" id="ARBA00004651"/>
    </source>
</evidence>
<dbReference type="Pfam" id="PF09721">
    <property type="entry name" value="Exosortase_EpsH"/>
    <property type="match status" value="1"/>
</dbReference>
<dbReference type="NCBIfam" id="NF046081">
    <property type="entry name" value="exosort_XrtX"/>
    <property type="match status" value="1"/>
</dbReference>
<evidence type="ECO:0000256" key="3">
    <source>
        <dbReference type="ARBA" id="ARBA00022670"/>
    </source>
</evidence>
<comment type="subcellular location">
    <subcellularLocation>
        <location evidence="1">Cell membrane</location>
        <topology evidence="1">Multi-pass membrane protein</topology>
    </subcellularLocation>
</comment>
<dbReference type="InterPro" id="IPR026392">
    <property type="entry name" value="Exo/Archaeosortase_dom"/>
</dbReference>
<proteinExistence type="predicted"/>
<evidence type="ECO:0000313" key="10">
    <source>
        <dbReference type="Proteomes" id="UP001165297"/>
    </source>
</evidence>
<keyword evidence="5" id="KW-0378">Hydrolase</keyword>
<keyword evidence="3" id="KW-0645">Protease</keyword>
<protein>
    <submittedName>
        <fullName evidence="9">Archaeosortase/exosortase family protein</fullName>
    </submittedName>
</protein>
<evidence type="ECO:0000256" key="6">
    <source>
        <dbReference type="ARBA" id="ARBA00022989"/>
    </source>
</evidence>
<evidence type="ECO:0000256" key="8">
    <source>
        <dbReference type="SAM" id="Phobius"/>
    </source>
</evidence>